<comment type="caution">
    <text evidence="2">The sequence shown here is derived from an EMBL/GenBank/DDBJ whole genome shotgun (WGS) entry which is preliminary data.</text>
</comment>
<gene>
    <name evidence="2" type="ORF">IEG06_14715</name>
</gene>
<feature type="domain" description="DUF7507" evidence="1">
    <location>
        <begin position="196"/>
        <end position="304"/>
    </location>
</feature>
<evidence type="ECO:0000259" key="1">
    <source>
        <dbReference type="Pfam" id="PF24346"/>
    </source>
</evidence>
<proteinExistence type="predicted"/>
<accession>A0ABR8M001</accession>
<dbReference type="Gene3D" id="2.60.40.3440">
    <property type="match status" value="1"/>
</dbReference>
<feature type="domain" description="DUF7507" evidence="1">
    <location>
        <begin position="65"/>
        <end position="170"/>
    </location>
</feature>
<feature type="domain" description="DUF7507" evidence="1">
    <location>
        <begin position="589"/>
        <end position="702"/>
    </location>
</feature>
<dbReference type="InterPro" id="IPR055354">
    <property type="entry name" value="DUF7507"/>
</dbReference>
<feature type="domain" description="DUF7507" evidence="1">
    <location>
        <begin position="458"/>
        <end position="566"/>
    </location>
</feature>
<dbReference type="Proteomes" id="UP000627521">
    <property type="component" value="Unassembled WGS sequence"/>
</dbReference>
<protein>
    <recommendedName>
        <fullName evidence="1">DUF7507 domain-containing protein</fullName>
    </recommendedName>
</protein>
<dbReference type="Pfam" id="PF24346">
    <property type="entry name" value="DUF7507"/>
    <property type="match status" value="5"/>
</dbReference>
<feature type="non-terminal residue" evidence="2">
    <location>
        <position position="1050"/>
    </location>
</feature>
<organism evidence="2 3">
    <name type="scientific">Olleya marilimosa</name>
    <dbReference type="NCBI Taxonomy" id="272164"/>
    <lineage>
        <taxon>Bacteria</taxon>
        <taxon>Pseudomonadati</taxon>
        <taxon>Bacteroidota</taxon>
        <taxon>Flavobacteriia</taxon>
        <taxon>Flavobacteriales</taxon>
        <taxon>Flavobacteriaceae</taxon>
    </lineage>
</organism>
<dbReference type="RefSeq" id="WP_262891951.1">
    <property type="nucleotide sequence ID" value="NZ_JACXXH010000014.1"/>
</dbReference>
<name>A0ABR8M001_9FLAO</name>
<dbReference type="EMBL" id="JACXXH010000014">
    <property type="protein sequence ID" value="MBD3864699.1"/>
    <property type="molecule type" value="Genomic_DNA"/>
</dbReference>
<dbReference type="NCBIfam" id="TIGR01451">
    <property type="entry name" value="B_ant_repeat"/>
    <property type="match status" value="4"/>
</dbReference>
<feature type="domain" description="DUF7507" evidence="1">
    <location>
        <begin position="327"/>
        <end position="435"/>
    </location>
</feature>
<keyword evidence="3" id="KW-1185">Reference proteome</keyword>
<sequence length="1050" mass="109652">TVTTTTVTTAQGVTVTINANTGVFTYTPNAGYVGTDSFVYTICDNGSPQSCDQATVYLTIDGVAGLNVVKSAYNANGNSCIVANDVLVYTFTVTNPGDLLIDSITITDTLLGGDITADVTLSGDTNGDGFLHPSETWVYTAPDYIVTQANVDNGIITNSVTVVGLEPDGVTSISANDTYVIDENNTDVTFCDPTSGLNIVKSATIANGDACLALDSEVTYTFTVTNTGSVSVNTVTINDTLLGGDITADVTLSGDTNTNGVLEPTETWSFTAPNYTVTQADIDAGVITNTVTVTGNEILNNTEVSANDTYVIDENNTDVTFCDPTSGLNIVKSAAIANGDACLALDSEVTYTFTVTNTGTVSINTVTINDTLLGGDITADVTLSGDTNTNGVLEPTETWSFTAPNYIVTQADIDAGVITNTVTVTGNEILNNTEVSANDTYVIDENNTDVTFCDPTSGLNIVKSAAIANGDACLALDSEVTYTFTVTNTGTVSINTVTINDTLLGGDITADVTLSGDTNTNGVLEPTETWSFTAPNYIVTQADIDAGVITNTVTVTGNEILNNTEVSANDTYVIDENNTEVTFCDPTGSINIVKTGIFNNDNGNECTEIDETISYTFTVTNTGTVSLENVVITDSLLDNAVPSVSITLVSGDINDNDILEPTETWIYTATYLVTQLDIDATEVINIATVNAVIIVNGETVTDSDEITTELIEDTTPPDASTCEVLDETIECNGDNNIELATNWDAANILALENCTTDACDDNVEVTSNFDYSNLITTCGNSGTIEVTYTLTDATGNFSTYTSTLTIEDTTGPDLSACTVIDETIECGGTDNQTIADAWNADNITALQSCGTDTCDVDPTNTVTSDYNFNNLVSTCGAGGSITVTYTVADDCGNTSQLTATLTLEDTTGPDLSACTVIDETIECGGTDNQTIADAWNAENMTALQSCGTDTCDVDPTNTVTSDYDFANLVSTCGASGTITVTYTVADDCGNTSQLTATLTLEDTTGPDLTACTVIDETIECGGTDNQTIADAWNAENMTALQSCGTDTCDV</sequence>
<dbReference type="Gene3D" id="2.60.40.10">
    <property type="entry name" value="Immunoglobulins"/>
    <property type="match status" value="3"/>
</dbReference>
<evidence type="ECO:0000313" key="2">
    <source>
        <dbReference type="EMBL" id="MBD3864699.1"/>
    </source>
</evidence>
<dbReference type="InterPro" id="IPR013783">
    <property type="entry name" value="Ig-like_fold"/>
</dbReference>
<feature type="non-terminal residue" evidence="2">
    <location>
        <position position="1"/>
    </location>
</feature>
<reference evidence="2 3" key="1">
    <citation type="submission" date="2020-09" db="EMBL/GenBank/DDBJ databases">
        <title>Bacillus nautilus sp. nov., Chryseoglobus crepusculi sp. nov, and Psychrobacter noctis sp. nov., isolated from deep-sea sponges from the equatorial Atlantic.</title>
        <authorList>
            <person name="Stennett H.L."/>
            <person name="Williams S.E."/>
        </authorList>
    </citation>
    <scope>NUCLEOTIDE SEQUENCE [LARGE SCALE GENOMIC DNA]</scope>
    <source>
        <strain evidence="2 3">28M-24</strain>
    </source>
</reference>
<dbReference type="Pfam" id="PF17963">
    <property type="entry name" value="Big_9"/>
    <property type="match status" value="1"/>
</dbReference>
<evidence type="ECO:0000313" key="3">
    <source>
        <dbReference type="Proteomes" id="UP000627521"/>
    </source>
</evidence>
<dbReference type="InterPro" id="IPR047589">
    <property type="entry name" value="DUF11_rpt"/>
</dbReference>